<evidence type="ECO:0000313" key="2">
    <source>
        <dbReference type="EMBL" id="QHS93347.1"/>
    </source>
</evidence>
<accession>A0A6C0BLT1</accession>
<feature type="compositionally biased region" description="Low complexity" evidence="1">
    <location>
        <begin position="9"/>
        <end position="22"/>
    </location>
</feature>
<dbReference type="EMBL" id="MN739202">
    <property type="protein sequence ID" value="QHS93347.1"/>
    <property type="molecule type" value="Genomic_DNA"/>
</dbReference>
<organism evidence="2">
    <name type="scientific">viral metagenome</name>
    <dbReference type="NCBI Taxonomy" id="1070528"/>
    <lineage>
        <taxon>unclassified sequences</taxon>
        <taxon>metagenomes</taxon>
        <taxon>organismal metagenomes</taxon>
    </lineage>
</organism>
<evidence type="ECO:0000256" key="1">
    <source>
        <dbReference type="SAM" id="MobiDB-lite"/>
    </source>
</evidence>
<sequence>MPGKKKNAQKPNAAPPNTKKPGAQPPKQKEESLTPTLTADFSDAGLECELLVRTVEETLKHLDKQQNLHLVLRELRHLILEVGRCCDPYDDEDDYTDSSSRDQVFWEKLQDHVLRNQVPKAPRPPKAPFQAPTPAKATAHGTAKVPLKKAPAKVSPPKN</sequence>
<dbReference type="AlphaFoldDB" id="A0A6C0BLT1"/>
<feature type="region of interest" description="Disordered" evidence="1">
    <location>
        <begin position="1"/>
        <end position="37"/>
    </location>
</feature>
<protein>
    <submittedName>
        <fullName evidence="2">Uncharacterized protein</fullName>
    </submittedName>
</protein>
<reference evidence="2" key="1">
    <citation type="journal article" date="2020" name="Nature">
        <title>Giant virus diversity and host interactions through global metagenomics.</title>
        <authorList>
            <person name="Schulz F."/>
            <person name="Roux S."/>
            <person name="Paez-Espino D."/>
            <person name="Jungbluth S."/>
            <person name="Walsh D.A."/>
            <person name="Denef V.J."/>
            <person name="McMahon K.D."/>
            <person name="Konstantinidis K.T."/>
            <person name="Eloe-Fadrosh E.A."/>
            <person name="Kyrpides N.C."/>
            <person name="Woyke T."/>
        </authorList>
    </citation>
    <scope>NUCLEOTIDE SEQUENCE</scope>
    <source>
        <strain evidence="2">GVMAG-M-3300017989-17</strain>
    </source>
</reference>
<proteinExistence type="predicted"/>
<name>A0A6C0BLT1_9ZZZZ</name>
<feature type="region of interest" description="Disordered" evidence="1">
    <location>
        <begin position="115"/>
        <end position="159"/>
    </location>
</feature>